<dbReference type="SMART" id="SM00179">
    <property type="entry name" value="EGF_CA"/>
    <property type="match status" value="1"/>
</dbReference>
<dbReference type="FunFam" id="3.30.200.20:FF:000043">
    <property type="entry name" value="Wall-associated receptor kinase 2"/>
    <property type="match status" value="1"/>
</dbReference>
<dbReference type="Proteomes" id="UP000807115">
    <property type="component" value="Chromosome 7"/>
</dbReference>
<reference evidence="19" key="2">
    <citation type="submission" date="2020-10" db="EMBL/GenBank/DDBJ databases">
        <authorList>
            <person name="Cooper E.A."/>
            <person name="Brenton Z.W."/>
            <person name="Flinn B.S."/>
            <person name="Jenkins J."/>
            <person name="Shu S."/>
            <person name="Flowers D."/>
            <person name="Luo F."/>
            <person name="Wang Y."/>
            <person name="Xia P."/>
            <person name="Barry K."/>
            <person name="Daum C."/>
            <person name="Lipzen A."/>
            <person name="Yoshinaga Y."/>
            <person name="Schmutz J."/>
            <person name="Saski C."/>
            <person name="Vermerris W."/>
            <person name="Kresovich S."/>
        </authorList>
    </citation>
    <scope>NUCLEOTIDE SEQUENCE</scope>
</reference>
<dbReference type="PROSITE" id="PS00108">
    <property type="entry name" value="PROTEIN_KINASE_ST"/>
    <property type="match status" value="1"/>
</dbReference>
<evidence type="ECO:0000256" key="10">
    <source>
        <dbReference type="ARBA" id="ARBA00022840"/>
    </source>
</evidence>
<dbReference type="InterPro" id="IPR011009">
    <property type="entry name" value="Kinase-like_dom_sf"/>
</dbReference>
<evidence type="ECO:0000256" key="2">
    <source>
        <dbReference type="ARBA" id="ARBA00022527"/>
    </source>
</evidence>
<keyword evidence="2" id="KW-0723">Serine/threonine-protein kinase</keyword>
<feature type="transmembrane region" description="Helical" evidence="17">
    <location>
        <begin position="603"/>
        <end position="628"/>
    </location>
</feature>
<evidence type="ECO:0000256" key="9">
    <source>
        <dbReference type="ARBA" id="ARBA00022777"/>
    </source>
</evidence>
<dbReference type="Pfam" id="PF13947">
    <property type="entry name" value="GUB_WAK_bind"/>
    <property type="match status" value="2"/>
</dbReference>
<evidence type="ECO:0000256" key="4">
    <source>
        <dbReference type="ARBA" id="ARBA00022679"/>
    </source>
</evidence>
<feature type="compositionally biased region" description="Basic residues" evidence="16">
    <location>
        <begin position="10"/>
        <end position="21"/>
    </location>
</feature>
<name>A0A921QHT5_SORBI</name>
<dbReference type="GO" id="GO:0030247">
    <property type="term" value="F:polysaccharide binding"/>
    <property type="evidence" value="ECO:0007669"/>
    <property type="project" value="InterPro"/>
</dbReference>
<keyword evidence="6" id="KW-0732">Signal</keyword>
<dbReference type="InterPro" id="IPR008271">
    <property type="entry name" value="Ser/Thr_kinase_AS"/>
</dbReference>
<feature type="region of interest" description="Disordered" evidence="16">
    <location>
        <begin position="1"/>
        <end position="51"/>
    </location>
</feature>
<dbReference type="InterPro" id="IPR017441">
    <property type="entry name" value="Protein_kinase_ATP_BS"/>
</dbReference>
<dbReference type="SUPFAM" id="SSF56112">
    <property type="entry name" value="Protein kinase-like (PK-like)"/>
    <property type="match status" value="1"/>
</dbReference>
<proteinExistence type="predicted"/>
<dbReference type="CDD" id="cd00054">
    <property type="entry name" value="EGF_CA"/>
    <property type="match status" value="1"/>
</dbReference>
<sequence length="1002" mass="111475">MVDAADSRERRRWPPLPRHPKSAVGERPRLKAPRPSARQERSWCPSPRQWKQRGGEVQSALTWLSDKQLKHLPTRFAGTGRRCTAVRRQRRRLATSWKPSASGWADSRGGWEASTEGWATAAGTSEVARRTESLSHLITHKAMIRRLEARSLQGHGAHTTSSNYTSLPSADTLAGCQTSCGNLSFQYPFGIGPDDRCFRGPDFRLFCNGTTQAPKLLLHDGTTESPGNSFAIIEILEIFIVGCDLDVLLKDQQTGSFKLICTVNCPNKTVAEMVYAQDPNGAGNCFMFADIPVQALEFQFVLHKRARRTEKVSSLSILWDRINITVNTPMEWSITDNTRCPSNHEDRRNSACVSEHSGCRTQMFLDHGYACQCNNGYEGNPYIYDGCTNDKGYNPKPVKENCSHQCGNIVVPFPFGLEEGCSARRLFQLNCSDPAHSVLQYNDQLYVTYIDVSEGLVSMQFNLSWQYLTTELDVLIYSNEPGLFVDPLESASVKWAVANLTCQLAKQNASGYACVSNHSTCLSVISSSEGYVGYRCKCSPGFDGNPYIQDGCYDIDECQRSPGICRGVVCHNTIGNFTCTECPRNTIYDIGANQCTPASKKNFMLGIIIGLSSGLGILLLGLSAVVLIRRWKRNSQKKLRRKYFRKNQGLLLEQLISSDENASEKTKIFSLEELEKATDNFDTTRILGHGGHGTVYKCILSDQHVVAIKKSKLIKDGEINDFINEVAILSQINHRNIVKLFGCCLESEVPLLVYDFIPNGSLFETLHADSSCSGSSLPWNDCLRIATEAAGALYYLHSAASISIFHRDVKSSNILLDGNYTAKVSDFGASRSAPIDQTHVSTNVQGTFGYLDPEYYQTGKLNEKSDVYSFGVVLLELLLRKQTVFTNESGMKHNLCNYFLSEIKTKSVTEITAAEFLEEATVEQIEKQVEMTLQLLLAESMNSSHVHTGNVQNIQPLLTRRVVASRMQSSIEPKDRGNVAPQGSYNFFSLEREFLSSASLPR</sequence>
<dbReference type="GO" id="GO:0004674">
    <property type="term" value="F:protein serine/threonine kinase activity"/>
    <property type="evidence" value="ECO:0007669"/>
    <property type="project" value="UniProtKB-KW"/>
</dbReference>
<evidence type="ECO:0000256" key="13">
    <source>
        <dbReference type="ARBA" id="ARBA00023157"/>
    </source>
</evidence>
<protein>
    <recommendedName>
        <fullName evidence="18">Protein kinase domain-containing protein</fullName>
    </recommendedName>
</protein>
<dbReference type="SMART" id="SM00181">
    <property type="entry name" value="EGF"/>
    <property type="match status" value="3"/>
</dbReference>
<dbReference type="EMBL" id="CM027686">
    <property type="protein sequence ID" value="KAG0522259.1"/>
    <property type="molecule type" value="Genomic_DNA"/>
</dbReference>
<dbReference type="Gene3D" id="2.10.25.10">
    <property type="entry name" value="Laminin"/>
    <property type="match status" value="1"/>
</dbReference>
<keyword evidence="9" id="KW-0418">Kinase</keyword>
<dbReference type="InterPro" id="IPR000719">
    <property type="entry name" value="Prot_kinase_dom"/>
</dbReference>
<evidence type="ECO:0000256" key="5">
    <source>
        <dbReference type="ARBA" id="ARBA00022692"/>
    </source>
</evidence>
<dbReference type="PROSITE" id="PS00107">
    <property type="entry name" value="PROTEIN_KINASE_ATP"/>
    <property type="match status" value="1"/>
</dbReference>
<dbReference type="GO" id="GO:0007166">
    <property type="term" value="P:cell surface receptor signaling pathway"/>
    <property type="evidence" value="ECO:0007669"/>
    <property type="project" value="InterPro"/>
</dbReference>
<dbReference type="InterPro" id="IPR001881">
    <property type="entry name" value="EGF-like_Ca-bd_dom"/>
</dbReference>
<comment type="subcellular location">
    <subcellularLocation>
        <location evidence="1">Membrane</location>
        <topology evidence="1">Single-pass type I membrane protein</topology>
    </subcellularLocation>
</comment>
<evidence type="ECO:0000256" key="12">
    <source>
        <dbReference type="ARBA" id="ARBA00023136"/>
    </source>
</evidence>
<keyword evidence="3" id="KW-0245">EGF-like domain</keyword>
<dbReference type="SMART" id="SM00220">
    <property type="entry name" value="S_TKc"/>
    <property type="match status" value="1"/>
</dbReference>
<keyword evidence="12 17" id="KW-0472">Membrane</keyword>
<feature type="binding site" evidence="15">
    <location>
        <position position="710"/>
    </location>
    <ligand>
        <name>ATP</name>
        <dbReference type="ChEBI" id="CHEBI:30616"/>
    </ligand>
</feature>
<evidence type="ECO:0000256" key="11">
    <source>
        <dbReference type="ARBA" id="ARBA00022989"/>
    </source>
</evidence>
<dbReference type="InterPro" id="IPR009030">
    <property type="entry name" value="Growth_fac_rcpt_cys_sf"/>
</dbReference>
<dbReference type="GO" id="GO:0005509">
    <property type="term" value="F:calcium ion binding"/>
    <property type="evidence" value="ECO:0007669"/>
    <property type="project" value="InterPro"/>
</dbReference>
<dbReference type="AlphaFoldDB" id="A0A921QHT5"/>
<keyword evidence="5 17" id="KW-0812">Transmembrane</keyword>
<dbReference type="PANTHER" id="PTHR27005:SF296">
    <property type="entry name" value="CALCIUM BINDING EGF DOMAIN CONTAINING PROTEIN, EXPRESSED"/>
    <property type="match status" value="1"/>
</dbReference>
<evidence type="ECO:0000259" key="18">
    <source>
        <dbReference type="PROSITE" id="PS50011"/>
    </source>
</evidence>
<dbReference type="FunFam" id="1.10.510.10:FF:000084">
    <property type="entry name" value="Wall-associated receptor kinase 2"/>
    <property type="match status" value="1"/>
</dbReference>
<keyword evidence="14" id="KW-0325">Glycoprotein</keyword>
<accession>A0A921QHT5</accession>
<evidence type="ECO:0000313" key="20">
    <source>
        <dbReference type="Proteomes" id="UP000807115"/>
    </source>
</evidence>
<dbReference type="InterPro" id="IPR018097">
    <property type="entry name" value="EGF_Ca-bd_CS"/>
</dbReference>
<keyword evidence="13" id="KW-1015">Disulfide bond</keyword>
<evidence type="ECO:0000256" key="7">
    <source>
        <dbReference type="ARBA" id="ARBA00022737"/>
    </source>
</evidence>
<dbReference type="InterPro" id="IPR000742">
    <property type="entry name" value="EGF"/>
</dbReference>
<evidence type="ECO:0000256" key="14">
    <source>
        <dbReference type="ARBA" id="ARBA00023180"/>
    </source>
</evidence>
<organism evidence="19 20">
    <name type="scientific">Sorghum bicolor</name>
    <name type="common">Sorghum</name>
    <name type="synonym">Sorghum vulgare</name>
    <dbReference type="NCBI Taxonomy" id="4558"/>
    <lineage>
        <taxon>Eukaryota</taxon>
        <taxon>Viridiplantae</taxon>
        <taxon>Streptophyta</taxon>
        <taxon>Embryophyta</taxon>
        <taxon>Tracheophyta</taxon>
        <taxon>Spermatophyta</taxon>
        <taxon>Magnoliopsida</taxon>
        <taxon>Liliopsida</taxon>
        <taxon>Poales</taxon>
        <taxon>Poaceae</taxon>
        <taxon>PACMAD clade</taxon>
        <taxon>Panicoideae</taxon>
        <taxon>Andropogonodae</taxon>
        <taxon>Andropogoneae</taxon>
        <taxon>Sorghinae</taxon>
        <taxon>Sorghum</taxon>
    </lineage>
</organism>
<keyword evidence="8 15" id="KW-0547">Nucleotide-binding</keyword>
<dbReference type="GO" id="GO:0016020">
    <property type="term" value="C:membrane"/>
    <property type="evidence" value="ECO:0007669"/>
    <property type="project" value="UniProtKB-SubCell"/>
</dbReference>
<evidence type="ECO:0000256" key="6">
    <source>
        <dbReference type="ARBA" id="ARBA00022729"/>
    </source>
</evidence>
<evidence type="ECO:0000256" key="16">
    <source>
        <dbReference type="SAM" id="MobiDB-lite"/>
    </source>
</evidence>
<evidence type="ECO:0000256" key="1">
    <source>
        <dbReference type="ARBA" id="ARBA00004479"/>
    </source>
</evidence>
<evidence type="ECO:0000313" key="19">
    <source>
        <dbReference type="EMBL" id="KAG0522259.1"/>
    </source>
</evidence>
<comment type="caution">
    <text evidence="19">The sequence shown here is derived from an EMBL/GenBank/DDBJ whole genome shotgun (WGS) entry which is preliminary data.</text>
</comment>
<dbReference type="InterPro" id="IPR045274">
    <property type="entry name" value="WAK-like"/>
</dbReference>
<dbReference type="FunFam" id="2.10.25.10:FF:000005">
    <property type="entry name" value="Fibrillin 2"/>
    <property type="match status" value="1"/>
</dbReference>
<keyword evidence="10 15" id="KW-0067">ATP-binding</keyword>
<dbReference type="GO" id="GO:0005524">
    <property type="term" value="F:ATP binding"/>
    <property type="evidence" value="ECO:0007669"/>
    <property type="project" value="UniProtKB-UniRule"/>
</dbReference>
<evidence type="ECO:0000256" key="15">
    <source>
        <dbReference type="PROSITE-ProRule" id="PRU10141"/>
    </source>
</evidence>
<keyword evidence="7" id="KW-0677">Repeat</keyword>
<gene>
    <name evidence="19" type="ORF">BDA96_07G021500</name>
</gene>
<evidence type="ECO:0000256" key="17">
    <source>
        <dbReference type="SAM" id="Phobius"/>
    </source>
</evidence>
<dbReference type="Gene3D" id="1.10.510.10">
    <property type="entry name" value="Transferase(Phosphotransferase) domain 1"/>
    <property type="match status" value="1"/>
</dbReference>
<feature type="domain" description="Protein kinase" evidence="18">
    <location>
        <begin position="681"/>
        <end position="988"/>
    </location>
</feature>
<dbReference type="PROSITE" id="PS50011">
    <property type="entry name" value="PROTEIN_KINASE_DOM"/>
    <property type="match status" value="1"/>
</dbReference>
<dbReference type="Gene3D" id="3.30.200.20">
    <property type="entry name" value="Phosphorylase Kinase, domain 1"/>
    <property type="match status" value="1"/>
</dbReference>
<reference evidence="19" key="1">
    <citation type="journal article" date="2019" name="BMC Genomics">
        <title>A new reference genome for Sorghum bicolor reveals high levels of sequence similarity between sweet and grain genotypes: implications for the genetics of sugar metabolism.</title>
        <authorList>
            <person name="Cooper E.A."/>
            <person name="Brenton Z.W."/>
            <person name="Flinn B.S."/>
            <person name="Jenkins J."/>
            <person name="Shu S."/>
            <person name="Flowers D."/>
            <person name="Luo F."/>
            <person name="Wang Y."/>
            <person name="Xia P."/>
            <person name="Barry K."/>
            <person name="Daum C."/>
            <person name="Lipzen A."/>
            <person name="Yoshinaga Y."/>
            <person name="Schmutz J."/>
            <person name="Saski C."/>
            <person name="Vermerris W."/>
            <person name="Kresovich S."/>
        </authorList>
    </citation>
    <scope>NUCLEOTIDE SEQUENCE</scope>
</reference>
<dbReference type="PROSITE" id="PS01187">
    <property type="entry name" value="EGF_CA"/>
    <property type="match status" value="1"/>
</dbReference>
<dbReference type="Pfam" id="PF00069">
    <property type="entry name" value="Pkinase"/>
    <property type="match status" value="1"/>
</dbReference>
<keyword evidence="11 17" id="KW-1133">Transmembrane helix</keyword>
<dbReference type="InterPro" id="IPR025287">
    <property type="entry name" value="WAK_GUB"/>
</dbReference>
<evidence type="ECO:0000256" key="3">
    <source>
        <dbReference type="ARBA" id="ARBA00022536"/>
    </source>
</evidence>
<keyword evidence="4" id="KW-0808">Transferase</keyword>
<dbReference type="SUPFAM" id="SSF57184">
    <property type="entry name" value="Growth factor receptor domain"/>
    <property type="match status" value="1"/>
</dbReference>
<evidence type="ECO:0000256" key="8">
    <source>
        <dbReference type="ARBA" id="ARBA00022741"/>
    </source>
</evidence>
<dbReference type="PANTHER" id="PTHR27005">
    <property type="entry name" value="WALL-ASSOCIATED RECEPTOR KINASE-LIKE 21"/>
    <property type="match status" value="1"/>
</dbReference>